<evidence type="ECO:0000313" key="2">
    <source>
        <dbReference type="EMBL" id="TVY71414.1"/>
    </source>
</evidence>
<dbReference type="PANTHER" id="PTHR11647">
    <property type="entry name" value="HYDRANTOINASE/DIHYDROPYRIMIDINASE FAMILY MEMBER"/>
    <property type="match status" value="1"/>
</dbReference>
<name>A0A8T9BZ22_9HELO</name>
<dbReference type="InterPro" id="IPR011059">
    <property type="entry name" value="Metal-dep_hydrolase_composite"/>
</dbReference>
<dbReference type="OrthoDB" id="1924787at2759"/>
<dbReference type="AlphaFoldDB" id="A0A8T9BZ22"/>
<reference evidence="2 3" key="1">
    <citation type="submission" date="2018-05" db="EMBL/GenBank/DDBJ databases">
        <title>Genome sequencing and assembly of the regulated plant pathogen Lachnellula willkommii and related sister species for the development of diagnostic species identification markers.</title>
        <authorList>
            <person name="Giroux E."/>
            <person name="Bilodeau G."/>
        </authorList>
    </citation>
    <scope>NUCLEOTIDE SEQUENCE [LARGE SCALE GENOMIC DNA]</scope>
    <source>
        <strain evidence="2 3">CBS 268.59</strain>
    </source>
</reference>
<protein>
    <submittedName>
        <fullName evidence="2">Dihydropyrimidinase</fullName>
    </submittedName>
</protein>
<evidence type="ECO:0000256" key="1">
    <source>
        <dbReference type="ARBA" id="ARBA00008829"/>
    </source>
</evidence>
<proteinExistence type="inferred from homology"/>
<dbReference type="GO" id="GO:0016810">
    <property type="term" value="F:hydrolase activity, acting on carbon-nitrogen (but not peptide) bonds"/>
    <property type="evidence" value="ECO:0007669"/>
    <property type="project" value="InterPro"/>
</dbReference>
<dbReference type="InterPro" id="IPR032466">
    <property type="entry name" value="Metal_Hydrolase"/>
</dbReference>
<dbReference type="InterPro" id="IPR050378">
    <property type="entry name" value="Metallo-dep_Hydrolases_sf"/>
</dbReference>
<evidence type="ECO:0000313" key="3">
    <source>
        <dbReference type="Proteomes" id="UP000469558"/>
    </source>
</evidence>
<comment type="similarity">
    <text evidence="1">Belongs to the metallo-dependent hydrolases superfamily. Hydantoinase/dihydropyrimidinase family.</text>
</comment>
<keyword evidence="3" id="KW-1185">Reference proteome</keyword>
<dbReference type="Gene3D" id="3.20.20.140">
    <property type="entry name" value="Metal-dependent hydrolases"/>
    <property type="match status" value="1"/>
</dbReference>
<dbReference type="SUPFAM" id="SSF51556">
    <property type="entry name" value="Metallo-dependent hydrolases"/>
    <property type="match status" value="1"/>
</dbReference>
<dbReference type="EMBL" id="QGMK01001237">
    <property type="protein sequence ID" value="TVY71414.1"/>
    <property type="molecule type" value="Genomic_DNA"/>
</dbReference>
<gene>
    <name evidence="2" type="primary">PYD2_0</name>
    <name evidence="2" type="ORF">LSUE1_G005362</name>
</gene>
<organism evidence="2 3">
    <name type="scientific">Lachnellula suecica</name>
    <dbReference type="NCBI Taxonomy" id="602035"/>
    <lineage>
        <taxon>Eukaryota</taxon>
        <taxon>Fungi</taxon>
        <taxon>Dikarya</taxon>
        <taxon>Ascomycota</taxon>
        <taxon>Pezizomycotina</taxon>
        <taxon>Leotiomycetes</taxon>
        <taxon>Helotiales</taxon>
        <taxon>Lachnaceae</taxon>
        <taxon>Lachnellula</taxon>
    </lineage>
</organism>
<sequence>MLLRRYSTQITPSEPIYPPASVIAVQNGKILCIGSLSSLTGILTTKRHIDAEGGYVTPGVGDKFETGTRSAIAGGTTTIICFALQQKTKESALPVVEGYHKKMFSPTRQGIEFLLLRLIILHNPHKPQAPYHRPRITNPSPSRHHIVKLYMTYDAMKLVDRQILEVMIATRALGMTTMMHAENTDMIALITEQLIAQNKKDPYYHAIARPKISEDKATYRAIAMAQLVDAPILLVHISSAVAAEHIRKAQMKLLTIHAETCPQYLYLTANSLHGEDFEGAKHVCSLRFRDSRADLDALWEGIANGTLTTFRLTTLPSHSTIRKASSSD</sequence>
<dbReference type="SUPFAM" id="SSF51338">
    <property type="entry name" value="Composite domain of metallo-dependent hydrolases"/>
    <property type="match status" value="1"/>
</dbReference>
<comment type="caution">
    <text evidence="2">The sequence shown here is derived from an EMBL/GenBank/DDBJ whole genome shotgun (WGS) entry which is preliminary data.</text>
</comment>
<dbReference type="Proteomes" id="UP000469558">
    <property type="component" value="Unassembled WGS sequence"/>
</dbReference>
<dbReference type="PANTHER" id="PTHR11647:SF1">
    <property type="entry name" value="COLLAPSIN RESPONSE MEDIATOR PROTEIN"/>
    <property type="match status" value="1"/>
</dbReference>
<accession>A0A8T9BZ22</accession>